<dbReference type="InterPro" id="IPR003593">
    <property type="entry name" value="AAA+_ATPase"/>
</dbReference>
<evidence type="ECO:0000313" key="5">
    <source>
        <dbReference type="EMBL" id="OHB08850.1"/>
    </source>
</evidence>
<gene>
    <name evidence="5" type="ORF">A3I86_02380</name>
</gene>
<dbReference type="PANTHER" id="PTHR24220">
    <property type="entry name" value="IMPORT ATP-BINDING PROTEIN"/>
    <property type="match status" value="1"/>
</dbReference>
<feature type="domain" description="ABC transporter" evidence="4">
    <location>
        <begin position="6"/>
        <end position="231"/>
    </location>
</feature>
<dbReference type="GO" id="GO:0005524">
    <property type="term" value="F:ATP binding"/>
    <property type="evidence" value="ECO:0007669"/>
    <property type="project" value="UniProtKB-KW"/>
</dbReference>
<dbReference type="PROSITE" id="PS50893">
    <property type="entry name" value="ABC_TRANSPORTER_2"/>
    <property type="match status" value="1"/>
</dbReference>
<reference evidence="5 6" key="1">
    <citation type="journal article" date="2016" name="Nat. Commun.">
        <title>Thousands of microbial genomes shed light on interconnected biogeochemical processes in an aquifer system.</title>
        <authorList>
            <person name="Anantharaman K."/>
            <person name="Brown C.T."/>
            <person name="Hug L.A."/>
            <person name="Sharon I."/>
            <person name="Castelle C.J."/>
            <person name="Probst A.J."/>
            <person name="Thomas B.C."/>
            <person name="Singh A."/>
            <person name="Wilkins M.J."/>
            <person name="Karaoz U."/>
            <person name="Brodie E.L."/>
            <person name="Williams K.H."/>
            <person name="Hubbard S.S."/>
            <person name="Banfield J.F."/>
        </authorList>
    </citation>
    <scope>NUCLEOTIDE SEQUENCE [LARGE SCALE GENOMIC DNA]</scope>
</reference>
<dbReference type="GO" id="GO:0098796">
    <property type="term" value="C:membrane protein complex"/>
    <property type="evidence" value="ECO:0007669"/>
    <property type="project" value="UniProtKB-ARBA"/>
</dbReference>
<dbReference type="AlphaFoldDB" id="A0A1G2UI55"/>
<dbReference type="GO" id="GO:0005886">
    <property type="term" value="C:plasma membrane"/>
    <property type="evidence" value="ECO:0007669"/>
    <property type="project" value="TreeGrafter"/>
</dbReference>
<evidence type="ECO:0000256" key="1">
    <source>
        <dbReference type="ARBA" id="ARBA00022448"/>
    </source>
</evidence>
<evidence type="ECO:0000256" key="2">
    <source>
        <dbReference type="ARBA" id="ARBA00022741"/>
    </source>
</evidence>
<evidence type="ECO:0000313" key="6">
    <source>
        <dbReference type="Proteomes" id="UP000177096"/>
    </source>
</evidence>
<dbReference type="EMBL" id="MHWM01000018">
    <property type="protein sequence ID" value="OHB08850.1"/>
    <property type="molecule type" value="Genomic_DNA"/>
</dbReference>
<proteinExistence type="predicted"/>
<dbReference type="InterPro" id="IPR017911">
    <property type="entry name" value="MacB-like_ATP-bd"/>
</dbReference>
<dbReference type="InterPro" id="IPR027417">
    <property type="entry name" value="P-loop_NTPase"/>
</dbReference>
<dbReference type="FunFam" id="3.40.50.300:FF:000032">
    <property type="entry name" value="Export ABC transporter ATP-binding protein"/>
    <property type="match status" value="1"/>
</dbReference>
<comment type="caution">
    <text evidence="5">The sequence shown here is derived from an EMBL/GenBank/DDBJ whole genome shotgun (WGS) entry which is preliminary data.</text>
</comment>
<sequence>MTTNLIEVKNLVKSFKDGNKETHVLKNIDFIAREGEWISIMGRSGAGKSTLMYQMSLLDDATSGEIFLFGRDTHNMTADEKTKLRLNELGYVFQDYALLPDLTALENVAVPLMMQGKYKKEAYAEAKLSLERVGLGHRISGLPSQLSGGEQQRTSIARALAHKPKVLFADEPTANLDNESSRTIMQLFKEVHEQGQTIIMVTHEEMYSRLAERIIQLDDGKIISDEKIKRVK</sequence>
<evidence type="ECO:0000256" key="3">
    <source>
        <dbReference type="ARBA" id="ARBA00022840"/>
    </source>
</evidence>
<dbReference type="GO" id="GO:0016887">
    <property type="term" value="F:ATP hydrolysis activity"/>
    <property type="evidence" value="ECO:0007669"/>
    <property type="project" value="InterPro"/>
</dbReference>
<dbReference type="CDD" id="cd03255">
    <property type="entry name" value="ABC_MJ0796_LolCDE_FtsE"/>
    <property type="match status" value="1"/>
</dbReference>
<dbReference type="PANTHER" id="PTHR24220:SF86">
    <property type="entry name" value="ABC TRANSPORTER ABCH.1"/>
    <property type="match status" value="1"/>
</dbReference>
<dbReference type="Pfam" id="PF00005">
    <property type="entry name" value="ABC_tran"/>
    <property type="match status" value="1"/>
</dbReference>
<accession>A0A1G2UI55</accession>
<name>A0A1G2UI55_9BACT</name>
<dbReference type="SUPFAM" id="SSF52540">
    <property type="entry name" value="P-loop containing nucleoside triphosphate hydrolases"/>
    <property type="match status" value="1"/>
</dbReference>
<dbReference type="InterPro" id="IPR015854">
    <property type="entry name" value="ABC_transpr_LolD-like"/>
</dbReference>
<dbReference type="Gene3D" id="3.40.50.300">
    <property type="entry name" value="P-loop containing nucleotide triphosphate hydrolases"/>
    <property type="match status" value="1"/>
</dbReference>
<evidence type="ECO:0000259" key="4">
    <source>
        <dbReference type="PROSITE" id="PS50893"/>
    </source>
</evidence>
<keyword evidence="2" id="KW-0547">Nucleotide-binding</keyword>
<dbReference type="GO" id="GO:0022857">
    <property type="term" value="F:transmembrane transporter activity"/>
    <property type="evidence" value="ECO:0007669"/>
    <property type="project" value="TreeGrafter"/>
</dbReference>
<dbReference type="InterPro" id="IPR003439">
    <property type="entry name" value="ABC_transporter-like_ATP-bd"/>
</dbReference>
<dbReference type="Proteomes" id="UP000177096">
    <property type="component" value="Unassembled WGS sequence"/>
</dbReference>
<protein>
    <recommendedName>
        <fullName evidence="4">ABC transporter domain-containing protein</fullName>
    </recommendedName>
</protein>
<keyword evidence="1" id="KW-0813">Transport</keyword>
<keyword evidence="3" id="KW-0067">ATP-binding</keyword>
<dbReference type="SMART" id="SM00382">
    <property type="entry name" value="AAA"/>
    <property type="match status" value="1"/>
</dbReference>
<organism evidence="5 6">
    <name type="scientific">Candidatus Zambryskibacteria bacterium RIFCSPLOWO2_02_FULL_39_14</name>
    <dbReference type="NCBI Taxonomy" id="1802769"/>
    <lineage>
        <taxon>Bacteria</taxon>
        <taxon>Candidatus Zambryskiibacteriota</taxon>
    </lineage>
</organism>